<dbReference type="Proteomes" id="UP000223976">
    <property type="component" value="Segment"/>
</dbReference>
<reference evidence="1 2" key="1">
    <citation type="submission" date="2016-02" db="EMBL/GenBank/DDBJ databases">
        <title>Complete genome sequence of a polyvalent bacteriophage, SEGD1, simultaneously inhibiting both Salmonella enterica and Escherichia coli O157:H7.</title>
        <authorList>
            <person name="Fan J."/>
            <person name="Ma J."/>
        </authorList>
    </citation>
    <scope>NUCLEOTIDE SEQUENCE [LARGE SCALE GENOMIC DNA]</scope>
</reference>
<evidence type="ECO:0000313" key="2">
    <source>
        <dbReference type="Proteomes" id="UP000223976"/>
    </source>
</evidence>
<gene>
    <name evidence="1" type="ORF">SEGD1_240</name>
</gene>
<dbReference type="EMBL" id="KU726251">
    <property type="protein sequence ID" value="AMR59887.1"/>
    <property type="molecule type" value="Genomic_DNA"/>
</dbReference>
<name>A0A142IIU9_9CAUD</name>
<proteinExistence type="predicted"/>
<accession>A0A142IIU9</accession>
<sequence>MAKKLFTVDYDEYVDRLLVNNIVWEDHGLMPWHLKFLAERSEQCGGLEFVLTDTPIPVPHIAPVENLYFFDANVKLLQQVLYTHDWRGGCQFPENVLKLSERFGTDIAYCQTFPKDLGRNSVVLWYYPPVEDIVKVIIER</sequence>
<protein>
    <submittedName>
        <fullName evidence="1">Uncharacterized protein</fullName>
    </submittedName>
</protein>
<evidence type="ECO:0000313" key="1">
    <source>
        <dbReference type="EMBL" id="AMR59887.1"/>
    </source>
</evidence>
<organism evidence="1 2">
    <name type="scientific">Enterobacteria phage SEGD1</name>
    <dbReference type="NCBI Taxonomy" id="1805456"/>
    <lineage>
        <taxon>Viruses</taxon>
        <taxon>Duplodnaviria</taxon>
        <taxon>Heunggongvirae</taxon>
        <taxon>Uroviricota</taxon>
        <taxon>Caudoviricetes</taxon>
        <taxon>Chimalliviridae</taxon>
        <taxon>Seoulvirus</taxon>
        <taxon>Seoulvirus SPN3US</taxon>
    </lineage>
</organism>